<organism evidence="2 3">
    <name type="scientific">Trichomalopsis sarcophagae</name>
    <dbReference type="NCBI Taxonomy" id="543379"/>
    <lineage>
        <taxon>Eukaryota</taxon>
        <taxon>Metazoa</taxon>
        <taxon>Ecdysozoa</taxon>
        <taxon>Arthropoda</taxon>
        <taxon>Hexapoda</taxon>
        <taxon>Insecta</taxon>
        <taxon>Pterygota</taxon>
        <taxon>Neoptera</taxon>
        <taxon>Endopterygota</taxon>
        <taxon>Hymenoptera</taxon>
        <taxon>Apocrita</taxon>
        <taxon>Proctotrupomorpha</taxon>
        <taxon>Chalcidoidea</taxon>
        <taxon>Pteromalidae</taxon>
        <taxon>Pteromalinae</taxon>
        <taxon>Trichomalopsis</taxon>
    </lineage>
</organism>
<keyword evidence="3" id="KW-1185">Reference proteome</keyword>
<evidence type="ECO:0000313" key="3">
    <source>
        <dbReference type="Proteomes" id="UP000215335"/>
    </source>
</evidence>
<evidence type="ECO:0000256" key="1">
    <source>
        <dbReference type="SAM" id="SignalP"/>
    </source>
</evidence>
<dbReference type="AlphaFoldDB" id="A0A232EYC9"/>
<dbReference type="Proteomes" id="UP000215335">
    <property type="component" value="Unassembled WGS sequence"/>
</dbReference>
<gene>
    <name evidence="2" type="ORF">TSAR_015021</name>
</gene>
<name>A0A232EYC9_9HYME</name>
<sequence length="136" mass="15720">VRIRKMNIYQHLISCLLFVCFMAVDSVPIEHIEVDQDPWQKMAVRQFFVPFYVVPEQNRPLYQNDYYNQQHRPSVFEYPAVESSSRDKKGISDFGASYGFYPVGLAIFTNGVRSNLENVDNTDIENLDAPIGHVNV</sequence>
<reference evidence="2 3" key="1">
    <citation type="journal article" date="2017" name="Curr. Biol.">
        <title>The Evolution of Venom by Co-option of Single-Copy Genes.</title>
        <authorList>
            <person name="Martinson E.O."/>
            <person name="Mrinalini"/>
            <person name="Kelkar Y.D."/>
            <person name="Chang C.H."/>
            <person name="Werren J.H."/>
        </authorList>
    </citation>
    <scope>NUCLEOTIDE SEQUENCE [LARGE SCALE GENOMIC DNA]</scope>
    <source>
        <strain evidence="2 3">Alberta</strain>
        <tissue evidence="2">Whole body</tissue>
    </source>
</reference>
<accession>A0A232EYC9</accession>
<feature type="non-terminal residue" evidence="2">
    <location>
        <position position="1"/>
    </location>
</feature>
<evidence type="ECO:0000313" key="2">
    <source>
        <dbReference type="EMBL" id="OXU23496.1"/>
    </source>
</evidence>
<comment type="caution">
    <text evidence="2">The sequence shown here is derived from an EMBL/GenBank/DDBJ whole genome shotgun (WGS) entry which is preliminary data.</text>
</comment>
<feature type="chain" id="PRO_5012421012" evidence="1">
    <location>
        <begin position="27"/>
        <end position="136"/>
    </location>
</feature>
<keyword evidence="1" id="KW-0732">Signal</keyword>
<protein>
    <submittedName>
        <fullName evidence="2">Uncharacterized protein</fullName>
    </submittedName>
</protein>
<proteinExistence type="predicted"/>
<dbReference type="EMBL" id="NNAY01001591">
    <property type="protein sequence ID" value="OXU23496.1"/>
    <property type="molecule type" value="Genomic_DNA"/>
</dbReference>
<feature type="signal peptide" evidence="1">
    <location>
        <begin position="1"/>
        <end position="26"/>
    </location>
</feature>